<feature type="region of interest" description="Disordered" evidence="1">
    <location>
        <begin position="41"/>
        <end position="161"/>
    </location>
</feature>
<reference evidence="5 6" key="1">
    <citation type="submission" date="2013-08" db="EMBL/GenBank/DDBJ databases">
        <title>The genome sequence of Knoellia aerolata.</title>
        <authorList>
            <person name="Zhu W."/>
            <person name="Wang G."/>
        </authorList>
    </citation>
    <scope>NUCLEOTIDE SEQUENCE [LARGE SCALE GENOMIC DNA]</scope>
    <source>
        <strain evidence="5 6">DSM 18566</strain>
    </source>
</reference>
<feature type="domain" description="NAD glycohydrolase translocation F5/8 type C" evidence="4">
    <location>
        <begin position="286"/>
        <end position="372"/>
    </location>
</feature>
<keyword evidence="2" id="KW-0472">Membrane</keyword>
<dbReference type="InterPro" id="IPR026870">
    <property type="entry name" value="Zinc_ribbon_dom"/>
</dbReference>
<evidence type="ECO:0000256" key="2">
    <source>
        <dbReference type="SAM" id="Phobius"/>
    </source>
</evidence>
<feature type="compositionally biased region" description="Low complexity" evidence="1">
    <location>
        <begin position="97"/>
        <end position="117"/>
    </location>
</feature>
<dbReference type="AlphaFoldDB" id="A0A0A0JVT2"/>
<dbReference type="EMBL" id="AVPL01000020">
    <property type="protein sequence ID" value="KGN41303.1"/>
    <property type="molecule type" value="Genomic_DNA"/>
</dbReference>
<feature type="transmembrane region" description="Helical" evidence="2">
    <location>
        <begin position="229"/>
        <end position="250"/>
    </location>
</feature>
<feature type="compositionally biased region" description="Low complexity" evidence="1">
    <location>
        <begin position="128"/>
        <end position="138"/>
    </location>
</feature>
<keyword evidence="2" id="KW-1133">Transmembrane helix</keyword>
<evidence type="ECO:0000259" key="4">
    <source>
        <dbReference type="Pfam" id="PF25302"/>
    </source>
</evidence>
<protein>
    <submittedName>
        <fullName evidence="5">Uncharacterized protein</fullName>
    </submittedName>
</protein>
<dbReference type="eggNOG" id="ENOG5033CPB">
    <property type="taxonomic scope" value="Bacteria"/>
</dbReference>
<accession>A0A0A0JVT2</accession>
<dbReference type="Pfam" id="PF13240">
    <property type="entry name" value="Zn_Ribbon_1"/>
    <property type="match status" value="1"/>
</dbReference>
<feature type="domain" description="Zinc-ribbon" evidence="3">
    <location>
        <begin position="13"/>
        <end position="33"/>
    </location>
</feature>
<dbReference type="InterPro" id="IPR008979">
    <property type="entry name" value="Galactose-bd-like_sf"/>
</dbReference>
<sequence>MSDATTRGSTVICTECGSVNEDGATFCGGCGAYLEWEGERIGPAEPEPEAEAEPVPEVPEPSRPTLVDRVKAGLGLEADATPAADSGPVDPARTEVEAAPAAVPGDDPGAQRRTVPVQPAPVRPAPARPVAARQPAAVKPGTEASLSGRKKPAPVEEHRPRPGETICGHCGAGNTPERKFCRRCGKDLAGAAVMPPPPWWRRLFQRRPRSISAGTRPVLKRRSRTPRRLLVLVVLAAVLYGLVRVGWPWVGGAVETVRDRVSGKEPHEPTLVVASSTARGRGATLARDGRLETSWAPAAPGDGIDEYLEATFDEPFRLVAVQIYNGSSRDRGKYLLTRRPSKVELSITNADGEVEIREEDLRDDPRQQDIMIGADDVTAVRLTIKSAVGEIPGTRVALGEMAFFTRS</sequence>
<keyword evidence="6" id="KW-1185">Reference proteome</keyword>
<dbReference type="OrthoDB" id="3808044at2"/>
<dbReference type="Proteomes" id="UP000030013">
    <property type="component" value="Unassembled WGS sequence"/>
</dbReference>
<organism evidence="5 6">
    <name type="scientific">Knoellia aerolata DSM 18566</name>
    <dbReference type="NCBI Taxonomy" id="1385519"/>
    <lineage>
        <taxon>Bacteria</taxon>
        <taxon>Bacillati</taxon>
        <taxon>Actinomycetota</taxon>
        <taxon>Actinomycetes</taxon>
        <taxon>Micrococcales</taxon>
        <taxon>Intrasporangiaceae</taxon>
        <taxon>Knoellia</taxon>
    </lineage>
</organism>
<dbReference type="STRING" id="1385519.N801_08655"/>
<dbReference type="SUPFAM" id="SSF49785">
    <property type="entry name" value="Galactose-binding domain-like"/>
    <property type="match status" value="1"/>
</dbReference>
<feature type="compositionally biased region" description="Pro residues" evidence="1">
    <location>
        <begin position="118"/>
        <end position="127"/>
    </location>
</feature>
<dbReference type="Pfam" id="PF25302">
    <property type="entry name" value="NADase_transloc"/>
    <property type="match status" value="1"/>
</dbReference>
<comment type="caution">
    <text evidence="5">The sequence shown here is derived from an EMBL/GenBank/DDBJ whole genome shotgun (WGS) entry which is preliminary data.</text>
</comment>
<keyword evidence="2" id="KW-0812">Transmembrane</keyword>
<dbReference type="InterPro" id="IPR057561">
    <property type="entry name" value="NADase_transloc"/>
</dbReference>
<name>A0A0A0JVT2_9MICO</name>
<gene>
    <name evidence="5" type="ORF">N801_08655</name>
</gene>
<dbReference type="RefSeq" id="WP_052112803.1">
    <property type="nucleotide sequence ID" value="NZ_AVPL01000020.1"/>
</dbReference>
<evidence type="ECO:0000256" key="1">
    <source>
        <dbReference type="SAM" id="MobiDB-lite"/>
    </source>
</evidence>
<proteinExistence type="predicted"/>
<dbReference type="NCBIfam" id="NF047619">
    <property type="entry name" value="NADase_discoid"/>
    <property type="match status" value="1"/>
</dbReference>
<evidence type="ECO:0000313" key="6">
    <source>
        <dbReference type="Proteomes" id="UP000030013"/>
    </source>
</evidence>
<evidence type="ECO:0000259" key="3">
    <source>
        <dbReference type="Pfam" id="PF13240"/>
    </source>
</evidence>
<dbReference type="Gene3D" id="2.60.120.260">
    <property type="entry name" value="Galactose-binding domain-like"/>
    <property type="match status" value="1"/>
</dbReference>
<evidence type="ECO:0000313" key="5">
    <source>
        <dbReference type="EMBL" id="KGN41303.1"/>
    </source>
</evidence>